<dbReference type="InterPro" id="IPR008620">
    <property type="entry name" value="FixH"/>
</dbReference>
<reference evidence="2 3" key="1">
    <citation type="submission" date="2019-04" db="EMBL/GenBank/DDBJ databases">
        <title>Psychroflexus halotolerans sp. nov., isolated from a marine solar saltern.</title>
        <authorList>
            <person name="Feng X."/>
        </authorList>
    </citation>
    <scope>NUCLEOTIDE SEQUENCE [LARGE SCALE GENOMIC DNA]</scope>
    <source>
        <strain evidence="2 3">WDS2C27</strain>
    </source>
</reference>
<accession>A0A4U5TRC1</accession>
<proteinExistence type="predicted"/>
<protein>
    <submittedName>
        <fullName evidence="2">Cytochrome C oxidase Cbb3</fullName>
    </submittedName>
</protein>
<sequence length="148" mass="16943">MKLNWGTSIVIAMTLFIGFIMYMVITMTTQKAYDHDLVVEEYYKKEMTLNDKLQKIENGKLYATDIKFNANPNGLLLSFPEELKSLSEANIFAYRASDKALDFNSSITLNSQGEALVNRPLARGLWEFTLAFTYQDKDYLITKSANIQ</sequence>
<evidence type="ECO:0000313" key="2">
    <source>
        <dbReference type="EMBL" id="TKS56512.1"/>
    </source>
</evidence>
<feature type="transmembrane region" description="Helical" evidence="1">
    <location>
        <begin position="6"/>
        <end position="25"/>
    </location>
</feature>
<dbReference type="OrthoDB" id="1493774at2"/>
<gene>
    <name evidence="2" type="ORF">FCN74_05600</name>
</gene>
<keyword evidence="1" id="KW-1133">Transmembrane helix</keyword>
<dbReference type="Pfam" id="PF05751">
    <property type="entry name" value="FixH"/>
    <property type="match status" value="1"/>
</dbReference>
<keyword evidence="1" id="KW-0812">Transmembrane</keyword>
<evidence type="ECO:0000256" key="1">
    <source>
        <dbReference type="SAM" id="Phobius"/>
    </source>
</evidence>
<dbReference type="RefSeq" id="WP_138931614.1">
    <property type="nucleotide sequence ID" value="NZ_SWMU01000002.1"/>
</dbReference>
<evidence type="ECO:0000313" key="3">
    <source>
        <dbReference type="Proteomes" id="UP000306552"/>
    </source>
</evidence>
<dbReference type="AlphaFoldDB" id="A0A4U5TRC1"/>
<keyword evidence="1" id="KW-0472">Membrane</keyword>
<name>A0A4U5TRC1_9FLAO</name>
<organism evidence="2 3">
    <name type="scientific">Mesohalobacter halotolerans</name>
    <dbReference type="NCBI Taxonomy" id="1883405"/>
    <lineage>
        <taxon>Bacteria</taxon>
        <taxon>Pseudomonadati</taxon>
        <taxon>Bacteroidota</taxon>
        <taxon>Flavobacteriia</taxon>
        <taxon>Flavobacteriales</taxon>
        <taxon>Flavobacteriaceae</taxon>
        <taxon>Mesohalobacter</taxon>
    </lineage>
</organism>
<comment type="caution">
    <text evidence="2">The sequence shown here is derived from an EMBL/GenBank/DDBJ whole genome shotgun (WGS) entry which is preliminary data.</text>
</comment>
<dbReference type="Proteomes" id="UP000306552">
    <property type="component" value="Unassembled WGS sequence"/>
</dbReference>
<dbReference type="EMBL" id="SWMU01000002">
    <property type="protein sequence ID" value="TKS56512.1"/>
    <property type="molecule type" value="Genomic_DNA"/>
</dbReference>
<keyword evidence="3" id="KW-1185">Reference proteome</keyword>